<dbReference type="Proteomes" id="UP000309038">
    <property type="component" value="Unassembled WGS sequence"/>
</dbReference>
<reference evidence="1 2" key="1">
    <citation type="submission" date="2019-02" db="EMBL/GenBank/DDBJ databases">
        <title>Genome sequencing of the rare red list fungi Phlebia centrifuga.</title>
        <authorList>
            <person name="Buettner E."/>
            <person name="Kellner H."/>
        </authorList>
    </citation>
    <scope>NUCLEOTIDE SEQUENCE [LARGE SCALE GENOMIC DNA]</scope>
    <source>
        <strain evidence="1 2">DSM 108282</strain>
    </source>
</reference>
<evidence type="ECO:0000313" key="2">
    <source>
        <dbReference type="Proteomes" id="UP000309038"/>
    </source>
</evidence>
<keyword evidence="2" id="KW-1185">Reference proteome</keyword>
<gene>
    <name evidence="1" type="ORF">EW026_g842</name>
</gene>
<accession>A0A4S4KY05</accession>
<dbReference type="AlphaFoldDB" id="A0A4S4KY05"/>
<evidence type="ECO:0000313" key="1">
    <source>
        <dbReference type="EMBL" id="THH01950.1"/>
    </source>
</evidence>
<organism evidence="1 2">
    <name type="scientific">Hermanssonia centrifuga</name>
    <dbReference type="NCBI Taxonomy" id="98765"/>
    <lineage>
        <taxon>Eukaryota</taxon>
        <taxon>Fungi</taxon>
        <taxon>Dikarya</taxon>
        <taxon>Basidiomycota</taxon>
        <taxon>Agaricomycotina</taxon>
        <taxon>Agaricomycetes</taxon>
        <taxon>Polyporales</taxon>
        <taxon>Meruliaceae</taxon>
        <taxon>Hermanssonia</taxon>
    </lineage>
</organism>
<comment type="caution">
    <text evidence="1">The sequence shown here is derived from an EMBL/GenBank/DDBJ whole genome shotgun (WGS) entry which is preliminary data.</text>
</comment>
<dbReference type="EMBL" id="SGPJ01000013">
    <property type="protein sequence ID" value="THH01950.1"/>
    <property type="molecule type" value="Genomic_DNA"/>
</dbReference>
<protein>
    <submittedName>
        <fullName evidence="1">Uncharacterized protein</fullName>
    </submittedName>
</protein>
<sequence length="72" mass="7944">MYMGAYTADVNVVQNLAAAGLPVWLLRVPAELSKEVVVLKEASTVIFPSHINTEIGDFAIDPIFMDYPYSQL</sequence>
<name>A0A4S4KY05_9APHY</name>
<proteinExistence type="predicted"/>